<protein>
    <recommendedName>
        <fullName evidence="3">DNA helicase</fullName>
    </recommendedName>
</protein>
<dbReference type="AlphaFoldDB" id="A0A9W9AST9"/>
<gene>
    <name evidence="1" type="ORF">C8J55DRAFT_487090</name>
</gene>
<dbReference type="Gene3D" id="3.40.50.300">
    <property type="entry name" value="P-loop containing nucleotide triphosphate hydrolases"/>
    <property type="match status" value="1"/>
</dbReference>
<dbReference type="Proteomes" id="UP001150238">
    <property type="component" value="Unassembled WGS sequence"/>
</dbReference>
<evidence type="ECO:0000313" key="1">
    <source>
        <dbReference type="EMBL" id="KAJ4488890.1"/>
    </source>
</evidence>
<name>A0A9W9AST9_9AGAR</name>
<dbReference type="SUPFAM" id="SSF52540">
    <property type="entry name" value="P-loop containing nucleoside triphosphate hydrolases"/>
    <property type="match status" value="1"/>
</dbReference>
<organism evidence="1 2">
    <name type="scientific">Lentinula lateritia</name>
    <dbReference type="NCBI Taxonomy" id="40482"/>
    <lineage>
        <taxon>Eukaryota</taxon>
        <taxon>Fungi</taxon>
        <taxon>Dikarya</taxon>
        <taxon>Basidiomycota</taxon>
        <taxon>Agaricomycotina</taxon>
        <taxon>Agaricomycetes</taxon>
        <taxon>Agaricomycetidae</taxon>
        <taxon>Agaricales</taxon>
        <taxon>Marasmiineae</taxon>
        <taxon>Omphalotaceae</taxon>
        <taxon>Lentinula</taxon>
    </lineage>
</organism>
<reference evidence="1" key="1">
    <citation type="submission" date="2022-08" db="EMBL/GenBank/DDBJ databases">
        <authorList>
            <consortium name="DOE Joint Genome Institute"/>
            <person name="Min B."/>
            <person name="Riley R."/>
            <person name="Sierra-Patev S."/>
            <person name="Naranjo-Ortiz M."/>
            <person name="Looney B."/>
            <person name="Konkel Z."/>
            <person name="Slot J.C."/>
            <person name="Sakamoto Y."/>
            <person name="Steenwyk J.L."/>
            <person name="Rokas A."/>
            <person name="Carro J."/>
            <person name="Camarero S."/>
            <person name="Ferreira P."/>
            <person name="Molpeceres G."/>
            <person name="Ruiz-Duenas F.J."/>
            <person name="Serrano A."/>
            <person name="Henrissat B."/>
            <person name="Drula E."/>
            <person name="Hughes K.W."/>
            <person name="Mata J.L."/>
            <person name="Ishikawa N.K."/>
            <person name="Vargas-Isla R."/>
            <person name="Ushijima S."/>
            <person name="Smith C.A."/>
            <person name="Ahrendt S."/>
            <person name="Andreopoulos W."/>
            <person name="He G."/>
            <person name="Labutti K."/>
            <person name="Lipzen A."/>
            <person name="Ng V."/>
            <person name="Sandor L."/>
            <person name="Barry K."/>
            <person name="Martinez A.T."/>
            <person name="Xiao Y."/>
            <person name="Gibbons J.G."/>
            <person name="Terashima K."/>
            <person name="Hibbett D.S."/>
            <person name="Grigoriev I.V."/>
        </authorList>
    </citation>
    <scope>NUCLEOTIDE SEQUENCE</scope>
    <source>
        <strain evidence="1">Sp2 HRB7682 ss15</strain>
    </source>
</reference>
<proteinExistence type="predicted"/>
<sequence length="474" mass="52679">MVNLFLEHYAPSIFVPLPSQQRLYDLVVDHVDAVRAGCPVNQLLLLVHGGAGSGKSTMTSALFQFITDNYCSTLAFKGAATDYAAAVIGGVSLASSPHSSTIDCGQEYFLIDAANALDVAILSNLSTQLNDMHHTPSAIFGGKNVILFADFFQTPPQANRYNAIWCPHEVHDAIIQPFLSNVFWLKPEPIHLLPDSSITDKIRLNRLVDQDFLRLNSHIVKPSDFVSTHANEKFAVITTSSVRCKRLNMELPIHVANALNTTIYMLNATDTISFSVGGTMSIADLTFLKDNVANCGDIPGKMAVYIGMPCSVIIDSTPVWGVVFDIELDSREDVELPRPTLVHLTYPPTKLTVKVAEEVLLHNVDLKPFLHLKPVRRRYDWFMDNDDAELGYVVRLQVPIAPRLAIVEKECEGQLFDHLLLDTQHGLQSLRSLYLVASRVPNINLLSVTHKVQHSSDVGWLLSLRETMLRLLYL</sequence>
<reference evidence="1" key="2">
    <citation type="journal article" date="2023" name="Proc. Natl. Acad. Sci. U.S.A.">
        <title>A global phylogenomic analysis of the shiitake genus Lentinula.</title>
        <authorList>
            <person name="Sierra-Patev S."/>
            <person name="Min B."/>
            <person name="Naranjo-Ortiz M."/>
            <person name="Looney B."/>
            <person name="Konkel Z."/>
            <person name="Slot J.C."/>
            <person name="Sakamoto Y."/>
            <person name="Steenwyk J.L."/>
            <person name="Rokas A."/>
            <person name="Carro J."/>
            <person name="Camarero S."/>
            <person name="Ferreira P."/>
            <person name="Molpeceres G."/>
            <person name="Ruiz-Duenas F.J."/>
            <person name="Serrano A."/>
            <person name="Henrissat B."/>
            <person name="Drula E."/>
            <person name="Hughes K.W."/>
            <person name="Mata J.L."/>
            <person name="Ishikawa N.K."/>
            <person name="Vargas-Isla R."/>
            <person name="Ushijima S."/>
            <person name="Smith C.A."/>
            <person name="Donoghue J."/>
            <person name="Ahrendt S."/>
            <person name="Andreopoulos W."/>
            <person name="He G."/>
            <person name="LaButti K."/>
            <person name="Lipzen A."/>
            <person name="Ng V."/>
            <person name="Riley R."/>
            <person name="Sandor L."/>
            <person name="Barry K."/>
            <person name="Martinez A.T."/>
            <person name="Xiao Y."/>
            <person name="Gibbons J.G."/>
            <person name="Terashima K."/>
            <person name="Grigoriev I.V."/>
            <person name="Hibbett D."/>
        </authorList>
    </citation>
    <scope>NUCLEOTIDE SEQUENCE</scope>
    <source>
        <strain evidence="1">Sp2 HRB7682 ss15</strain>
    </source>
</reference>
<dbReference type="InterPro" id="IPR027417">
    <property type="entry name" value="P-loop_NTPase"/>
</dbReference>
<evidence type="ECO:0008006" key="3">
    <source>
        <dbReference type="Google" id="ProtNLM"/>
    </source>
</evidence>
<accession>A0A9W9AST9</accession>
<comment type="caution">
    <text evidence="1">The sequence shown here is derived from an EMBL/GenBank/DDBJ whole genome shotgun (WGS) entry which is preliminary data.</text>
</comment>
<evidence type="ECO:0000313" key="2">
    <source>
        <dbReference type="Proteomes" id="UP001150238"/>
    </source>
</evidence>
<dbReference type="EMBL" id="JANVFS010000008">
    <property type="protein sequence ID" value="KAJ4488890.1"/>
    <property type="molecule type" value="Genomic_DNA"/>
</dbReference>